<comment type="caution">
    <text evidence="2">The sequence shown here is derived from an EMBL/GenBank/DDBJ whole genome shotgun (WGS) entry which is preliminary data.</text>
</comment>
<protein>
    <submittedName>
        <fullName evidence="2">Uncharacterized protein</fullName>
    </submittedName>
</protein>
<dbReference type="RefSeq" id="WP_099213585.1">
    <property type="nucleotide sequence ID" value="NZ_BEWM01000014.1"/>
</dbReference>
<proteinExistence type="predicted"/>
<organism evidence="2 3">
    <name type="scientific">Gluconobacter cerinus</name>
    <dbReference type="NCBI Taxonomy" id="38307"/>
    <lineage>
        <taxon>Bacteria</taxon>
        <taxon>Pseudomonadati</taxon>
        <taxon>Pseudomonadota</taxon>
        <taxon>Alphaproteobacteria</taxon>
        <taxon>Acetobacterales</taxon>
        <taxon>Acetobacteraceae</taxon>
        <taxon>Gluconobacter</taxon>
    </lineage>
</organism>
<dbReference type="Proteomes" id="UP001156614">
    <property type="component" value="Unassembled WGS sequence"/>
</dbReference>
<dbReference type="EMBL" id="BSNU01000013">
    <property type="protein sequence ID" value="GLQ64284.1"/>
    <property type="molecule type" value="Genomic_DNA"/>
</dbReference>
<dbReference type="AlphaFoldDB" id="A0AAV5NJZ5"/>
<keyword evidence="3" id="KW-1185">Reference proteome</keyword>
<gene>
    <name evidence="2" type="ORF">GCM10007867_31310</name>
</gene>
<evidence type="ECO:0000313" key="3">
    <source>
        <dbReference type="Proteomes" id="UP001156614"/>
    </source>
</evidence>
<name>A0AAV5NJZ5_9PROT</name>
<feature type="region of interest" description="Disordered" evidence="1">
    <location>
        <begin position="80"/>
        <end position="168"/>
    </location>
</feature>
<reference evidence="3" key="1">
    <citation type="journal article" date="2019" name="Int. J. Syst. Evol. Microbiol.">
        <title>The Global Catalogue of Microorganisms (GCM) 10K type strain sequencing project: providing services to taxonomists for standard genome sequencing and annotation.</title>
        <authorList>
            <consortium name="The Broad Institute Genomics Platform"/>
            <consortium name="The Broad Institute Genome Sequencing Center for Infectious Disease"/>
            <person name="Wu L."/>
            <person name="Ma J."/>
        </authorList>
    </citation>
    <scope>NUCLEOTIDE SEQUENCE [LARGE SCALE GENOMIC DNA]</scope>
    <source>
        <strain evidence="3">NBRC 3267</strain>
    </source>
</reference>
<feature type="compositionally biased region" description="Basic residues" evidence="1">
    <location>
        <begin position="144"/>
        <end position="153"/>
    </location>
</feature>
<accession>A0AAV5NJZ5</accession>
<sequence>MSKALAALKTQHPFRAPRATATPIYRWLYQNHDAIAELREGRRVTWKMILTAAQDDGIDVACTEAVANTIRKKWSRIVSERARQKADTTPNPPAETVSPAPSRLPANWQPEEVKQQYAEREDAERVPPVRAPRTIVTSPDPTRRRPGFPPRRRLPVEDDESIPQLGRESISRILDRKHAEKEKRYWLTPD</sequence>
<feature type="compositionally biased region" description="Basic and acidic residues" evidence="1">
    <location>
        <begin position="111"/>
        <end position="127"/>
    </location>
</feature>
<evidence type="ECO:0000313" key="2">
    <source>
        <dbReference type="EMBL" id="GLQ64284.1"/>
    </source>
</evidence>
<evidence type="ECO:0000256" key="1">
    <source>
        <dbReference type="SAM" id="MobiDB-lite"/>
    </source>
</evidence>